<dbReference type="Gene3D" id="3.90.190.20">
    <property type="entry name" value="Mur ligase, C-terminal domain"/>
    <property type="match status" value="1"/>
</dbReference>
<feature type="transmembrane region" description="Helical" evidence="4">
    <location>
        <begin position="12"/>
        <end position="33"/>
    </location>
</feature>
<dbReference type="EMBL" id="JANURM010000008">
    <property type="protein sequence ID" value="MDL0089132.1"/>
    <property type="molecule type" value="Genomic_DNA"/>
</dbReference>
<evidence type="ECO:0000256" key="1">
    <source>
        <dbReference type="ARBA" id="ARBA00022598"/>
    </source>
</evidence>
<evidence type="ECO:0000313" key="6">
    <source>
        <dbReference type="EMBL" id="MDL0089132.1"/>
    </source>
</evidence>
<protein>
    <submittedName>
        <fullName evidence="6">UDP-N-acetylmuramoyl-tripeptide--D-alanyl-D-alanine ligase</fullName>
    </submittedName>
</protein>
<proteinExistence type="predicted"/>
<keyword evidence="4" id="KW-0812">Transmembrane</keyword>
<reference evidence="6" key="2">
    <citation type="journal article" date="2023" name="Microorganisms">
        <title>Isolation and Genomic Characteristics of Cat-Borne Campylobacter felis sp. nov. and Sheep-Borne Campylobacter ovis sp. nov.</title>
        <authorList>
            <person name="Wang H."/>
            <person name="Li Y."/>
            <person name="Gu Y."/>
            <person name="Zhou G."/>
            <person name="Chen X."/>
            <person name="Zhang X."/>
            <person name="Shao Z."/>
            <person name="Zhang J."/>
            <person name="Zhang M."/>
        </authorList>
    </citation>
    <scope>NUCLEOTIDE SEQUENCE</scope>
    <source>
        <strain evidence="6">PS10</strain>
    </source>
</reference>
<keyword evidence="7" id="KW-1185">Reference proteome</keyword>
<feature type="domain" description="Mur ligase central" evidence="5">
    <location>
        <begin position="167"/>
        <end position="336"/>
    </location>
</feature>
<name>A0ABT7HQZ5_9BACT</name>
<keyword evidence="4" id="KW-0472">Membrane</keyword>
<sequence length="479" mass="55047">MIFDIIKEPFFGVSSIAFCAVLCFYVITCFQWFSYKASRVLFHFTRPLWHLVFVIIPLVLYYTSGNWFFIYFYFAYLPSVILWHKKLDKKLVFTARIKRFFAFFGVAVLSLNLFNYLKFENFSKDMISPIIISLIISHFFEKFMAFKYKKQAKNRLDENKNLQIILITASYGKTSIKNFLFALLKDDFNVHKTPRSVNTLVGIIKDINENISQKTQIYIAEAGARQSGDIAEISTFLNQQIVVVGEIGAQHIEYFKTLENIRATKLEALQTNRLKMAFLHSSTQKNESENIKIYDKNLSDIVATLDGLNFTLDNMPYFSPLLGKFNAFNLACCIEVAKFLGVDNDRIKSRLLGLENVEHRLVKMQANGKIIIDDSFNGNFAGMSQSYELVGQYRGRKVLVTPGIVEASVELNERLSRVIDEIFDMLIITSPLNAQALLKHIKNAQIVILKDKNKMQEILIEHTKTGDLVLFSNDAPSFM</sequence>
<keyword evidence="3" id="KW-0067">ATP-binding</keyword>
<dbReference type="InterPro" id="IPR036615">
    <property type="entry name" value="Mur_ligase_C_dom_sf"/>
</dbReference>
<accession>A0ABT7HQZ5</accession>
<organism evidence="6 7">
    <name type="scientific">Campylobacter gastrosuis</name>
    <dbReference type="NCBI Taxonomy" id="2974576"/>
    <lineage>
        <taxon>Bacteria</taxon>
        <taxon>Pseudomonadati</taxon>
        <taxon>Campylobacterota</taxon>
        <taxon>Epsilonproteobacteria</taxon>
        <taxon>Campylobacterales</taxon>
        <taxon>Campylobacteraceae</taxon>
        <taxon>Campylobacter</taxon>
    </lineage>
</organism>
<feature type="transmembrane region" description="Helical" evidence="4">
    <location>
        <begin position="68"/>
        <end position="85"/>
    </location>
</feature>
<dbReference type="InterPro" id="IPR036565">
    <property type="entry name" value="Mur-like_cat_sf"/>
</dbReference>
<dbReference type="PANTHER" id="PTHR43024">
    <property type="entry name" value="UDP-N-ACETYLMURAMOYL-TRIPEPTIDE--D-ALANYL-D-ALANINE LIGASE"/>
    <property type="match status" value="1"/>
</dbReference>
<keyword evidence="2" id="KW-0547">Nucleotide-binding</keyword>
<dbReference type="Proteomes" id="UP001173801">
    <property type="component" value="Unassembled WGS sequence"/>
</dbReference>
<keyword evidence="1 6" id="KW-0436">Ligase</keyword>
<evidence type="ECO:0000313" key="7">
    <source>
        <dbReference type="Proteomes" id="UP001173801"/>
    </source>
</evidence>
<comment type="caution">
    <text evidence="6">The sequence shown here is derived from an EMBL/GenBank/DDBJ whole genome shotgun (WGS) entry which is preliminary data.</text>
</comment>
<evidence type="ECO:0000256" key="4">
    <source>
        <dbReference type="SAM" id="Phobius"/>
    </source>
</evidence>
<dbReference type="GO" id="GO:0016874">
    <property type="term" value="F:ligase activity"/>
    <property type="evidence" value="ECO:0007669"/>
    <property type="project" value="UniProtKB-KW"/>
</dbReference>
<evidence type="ECO:0000256" key="2">
    <source>
        <dbReference type="ARBA" id="ARBA00022741"/>
    </source>
</evidence>
<reference evidence="6" key="1">
    <citation type="submission" date="2022-08" db="EMBL/GenBank/DDBJ databases">
        <authorList>
            <person name="Wang H."/>
        </authorList>
    </citation>
    <scope>NUCLEOTIDE SEQUENCE</scope>
    <source>
        <strain evidence="6">PS10</strain>
    </source>
</reference>
<dbReference type="Gene3D" id="3.40.1190.10">
    <property type="entry name" value="Mur-like, catalytic domain"/>
    <property type="match status" value="1"/>
</dbReference>
<feature type="transmembrane region" description="Helical" evidence="4">
    <location>
        <begin position="126"/>
        <end position="145"/>
    </location>
</feature>
<evidence type="ECO:0000256" key="3">
    <source>
        <dbReference type="ARBA" id="ARBA00022840"/>
    </source>
</evidence>
<dbReference type="SUPFAM" id="SSF53244">
    <property type="entry name" value="MurD-like peptide ligases, peptide-binding domain"/>
    <property type="match status" value="1"/>
</dbReference>
<dbReference type="SUPFAM" id="SSF53623">
    <property type="entry name" value="MurD-like peptide ligases, catalytic domain"/>
    <property type="match status" value="1"/>
</dbReference>
<dbReference type="RefSeq" id="WP_284937789.1">
    <property type="nucleotide sequence ID" value="NZ_JANURM010000008.1"/>
</dbReference>
<gene>
    <name evidence="6" type="ORF">NYG85_07120</name>
</gene>
<feature type="transmembrane region" description="Helical" evidence="4">
    <location>
        <begin position="97"/>
        <end position="114"/>
    </location>
</feature>
<dbReference type="Pfam" id="PF08245">
    <property type="entry name" value="Mur_ligase_M"/>
    <property type="match status" value="1"/>
</dbReference>
<dbReference type="InterPro" id="IPR051046">
    <property type="entry name" value="MurCDEF_CellWall_CoF430Synth"/>
</dbReference>
<dbReference type="InterPro" id="IPR013221">
    <property type="entry name" value="Mur_ligase_cen"/>
</dbReference>
<evidence type="ECO:0000259" key="5">
    <source>
        <dbReference type="Pfam" id="PF08245"/>
    </source>
</evidence>
<keyword evidence="4" id="KW-1133">Transmembrane helix</keyword>
<dbReference type="PANTHER" id="PTHR43024:SF1">
    <property type="entry name" value="UDP-N-ACETYLMURAMOYL-TRIPEPTIDE--D-ALANYL-D-ALANINE LIGASE"/>
    <property type="match status" value="1"/>
</dbReference>